<name>A0A0A2CC98_PROMR</name>
<evidence type="ECO:0000313" key="1">
    <source>
        <dbReference type="EMBL" id="KGG22530.1"/>
    </source>
</evidence>
<accession>A0A0A2CC98</accession>
<protein>
    <submittedName>
        <fullName evidence="1">Uncharacterized protein</fullName>
    </submittedName>
</protein>
<evidence type="ECO:0000313" key="2">
    <source>
        <dbReference type="Proteomes" id="UP000030392"/>
    </source>
</evidence>
<sequence>MKSWQVEVEKVLVKQGLNIPVTNGSKIKTNPLLLMFGLGRAIQSFLVF</sequence>
<dbReference type="AlphaFoldDB" id="A0A0A2CC98"/>
<organism evidence="1 2">
    <name type="scientific">Prochlorococcus marinus str. PAC1</name>
    <dbReference type="NCBI Taxonomy" id="59924"/>
    <lineage>
        <taxon>Bacteria</taxon>
        <taxon>Bacillati</taxon>
        <taxon>Cyanobacteriota</taxon>
        <taxon>Cyanophyceae</taxon>
        <taxon>Synechococcales</taxon>
        <taxon>Prochlorococcaceae</taxon>
        <taxon>Prochlorococcus</taxon>
    </lineage>
</organism>
<dbReference type="EMBL" id="JNAX01000001">
    <property type="protein sequence ID" value="KGG22530.1"/>
    <property type="molecule type" value="Genomic_DNA"/>
</dbReference>
<dbReference type="Proteomes" id="UP000030392">
    <property type="component" value="Unassembled WGS sequence"/>
</dbReference>
<gene>
    <name evidence="1" type="ORF">EV03_0048</name>
</gene>
<proteinExistence type="predicted"/>
<reference evidence="2" key="1">
    <citation type="journal article" date="2014" name="Sci. Data">
        <title>Genomes of diverse isolates of the marine cyanobacterium Prochlorococcus.</title>
        <authorList>
            <person name="Biller S."/>
            <person name="Berube P."/>
            <person name="Thompson J."/>
            <person name="Kelly L."/>
            <person name="Roggensack S."/>
            <person name="Awad L."/>
            <person name="Roache-Johnson K."/>
            <person name="Ding H."/>
            <person name="Giovannoni S.J."/>
            <person name="Moore L.R."/>
            <person name="Chisholm S.W."/>
        </authorList>
    </citation>
    <scope>NUCLEOTIDE SEQUENCE [LARGE SCALE GENOMIC DNA]</scope>
    <source>
        <strain evidence="2">PAC1</strain>
    </source>
</reference>
<comment type="caution">
    <text evidence="1">The sequence shown here is derived from an EMBL/GenBank/DDBJ whole genome shotgun (WGS) entry which is preliminary data.</text>
</comment>